<sequence>MLYNQTFNLDQVAFSAEGLKDAQQTVRGFYFLELLCHHYDLRL</sequence>
<gene>
    <name evidence="1" type="ORF">SLEP1_g5371</name>
</gene>
<accession>A0AAV5HRR1</accession>
<evidence type="ECO:0000313" key="1">
    <source>
        <dbReference type="EMBL" id="GKU91507.1"/>
    </source>
</evidence>
<proteinExistence type="predicted"/>
<name>A0AAV5HRR1_9ROSI</name>
<keyword evidence="2" id="KW-1185">Reference proteome</keyword>
<reference evidence="1 2" key="1">
    <citation type="journal article" date="2021" name="Commun. Biol.">
        <title>The genome of Shorea leprosula (Dipterocarpaceae) highlights the ecological relevance of drought in aseasonal tropical rainforests.</title>
        <authorList>
            <person name="Ng K.K.S."/>
            <person name="Kobayashi M.J."/>
            <person name="Fawcett J.A."/>
            <person name="Hatakeyama M."/>
            <person name="Paape T."/>
            <person name="Ng C.H."/>
            <person name="Ang C.C."/>
            <person name="Tnah L.H."/>
            <person name="Lee C.T."/>
            <person name="Nishiyama T."/>
            <person name="Sese J."/>
            <person name="O'Brien M.J."/>
            <person name="Copetti D."/>
            <person name="Mohd Noor M.I."/>
            <person name="Ong R.C."/>
            <person name="Putra M."/>
            <person name="Sireger I.Z."/>
            <person name="Indrioko S."/>
            <person name="Kosugi Y."/>
            <person name="Izuno A."/>
            <person name="Isagi Y."/>
            <person name="Lee S.L."/>
            <person name="Shimizu K.K."/>
        </authorList>
    </citation>
    <scope>NUCLEOTIDE SEQUENCE [LARGE SCALE GENOMIC DNA]</scope>
    <source>
        <strain evidence="1">214</strain>
    </source>
</reference>
<dbReference type="Proteomes" id="UP001054252">
    <property type="component" value="Unassembled WGS sequence"/>
</dbReference>
<organism evidence="1 2">
    <name type="scientific">Rubroshorea leprosula</name>
    <dbReference type="NCBI Taxonomy" id="152421"/>
    <lineage>
        <taxon>Eukaryota</taxon>
        <taxon>Viridiplantae</taxon>
        <taxon>Streptophyta</taxon>
        <taxon>Embryophyta</taxon>
        <taxon>Tracheophyta</taxon>
        <taxon>Spermatophyta</taxon>
        <taxon>Magnoliopsida</taxon>
        <taxon>eudicotyledons</taxon>
        <taxon>Gunneridae</taxon>
        <taxon>Pentapetalae</taxon>
        <taxon>rosids</taxon>
        <taxon>malvids</taxon>
        <taxon>Malvales</taxon>
        <taxon>Dipterocarpaceae</taxon>
        <taxon>Rubroshorea</taxon>
    </lineage>
</organism>
<evidence type="ECO:0008006" key="3">
    <source>
        <dbReference type="Google" id="ProtNLM"/>
    </source>
</evidence>
<evidence type="ECO:0000313" key="2">
    <source>
        <dbReference type="Proteomes" id="UP001054252"/>
    </source>
</evidence>
<protein>
    <recommendedName>
        <fullName evidence="3">Transposase</fullName>
    </recommendedName>
</protein>
<comment type="caution">
    <text evidence="1">The sequence shown here is derived from an EMBL/GenBank/DDBJ whole genome shotgun (WGS) entry which is preliminary data.</text>
</comment>
<dbReference type="EMBL" id="BPVZ01000005">
    <property type="protein sequence ID" value="GKU91507.1"/>
    <property type="molecule type" value="Genomic_DNA"/>
</dbReference>
<dbReference type="AlphaFoldDB" id="A0AAV5HRR1"/>